<reference evidence="2" key="1">
    <citation type="submission" date="2022-11" db="UniProtKB">
        <authorList>
            <consortium name="WormBaseParasite"/>
        </authorList>
    </citation>
    <scope>IDENTIFICATION</scope>
</reference>
<dbReference type="WBParaSite" id="ES5_v2.g27777.t1">
    <property type="protein sequence ID" value="ES5_v2.g27777.t1"/>
    <property type="gene ID" value="ES5_v2.g27777"/>
</dbReference>
<organism evidence="1 2">
    <name type="scientific">Panagrolaimus sp. ES5</name>
    <dbReference type="NCBI Taxonomy" id="591445"/>
    <lineage>
        <taxon>Eukaryota</taxon>
        <taxon>Metazoa</taxon>
        <taxon>Ecdysozoa</taxon>
        <taxon>Nematoda</taxon>
        <taxon>Chromadorea</taxon>
        <taxon>Rhabditida</taxon>
        <taxon>Tylenchina</taxon>
        <taxon>Panagrolaimomorpha</taxon>
        <taxon>Panagrolaimoidea</taxon>
        <taxon>Panagrolaimidae</taxon>
        <taxon>Panagrolaimus</taxon>
    </lineage>
</organism>
<evidence type="ECO:0000313" key="2">
    <source>
        <dbReference type="WBParaSite" id="ES5_v2.g27777.t1"/>
    </source>
</evidence>
<sequence>GIIYAGTVDPTALIKETHGVNLNFPPVRKFLEQHIPNVFK</sequence>
<evidence type="ECO:0000313" key="1">
    <source>
        <dbReference type="Proteomes" id="UP000887579"/>
    </source>
</evidence>
<proteinExistence type="predicted"/>
<protein>
    <submittedName>
        <fullName evidence="2">Uncharacterized protein</fullName>
    </submittedName>
</protein>
<accession>A0AC34GDR7</accession>
<dbReference type="Proteomes" id="UP000887579">
    <property type="component" value="Unplaced"/>
</dbReference>
<name>A0AC34GDR7_9BILA</name>